<keyword evidence="3" id="KW-1185">Reference proteome</keyword>
<keyword evidence="1" id="KW-0812">Transmembrane</keyword>
<dbReference type="PANTHER" id="PTHR34989">
    <property type="entry name" value="PROTEIN HDED"/>
    <property type="match status" value="1"/>
</dbReference>
<feature type="transmembrane region" description="Helical" evidence="1">
    <location>
        <begin position="50"/>
        <end position="72"/>
    </location>
</feature>
<evidence type="ECO:0000256" key="1">
    <source>
        <dbReference type="SAM" id="Phobius"/>
    </source>
</evidence>
<dbReference type="EMBL" id="FNUY01000012">
    <property type="protein sequence ID" value="SEG75887.1"/>
    <property type="molecule type" value="Genomic_DNA"/>
</dbReference>
<dbReference type="PANTHER" id="PTHR34989:SF1">
    <property type="entry name" value="PROTEIN HDED"/>
    <property type="match status" value="1"/>
</dbReference>
<keyword evidence="1" id="KW-1133">Transmembrane helix</keyword>
<feature type="transmembrane region" description="Helical" evidence="1">
    <location>
        <begin position="164"/>
        <end position="185"/>
    </location>
</feature>
<name>A0A1H6CSX7_9HYPH</name>
<evidence type="ECO:0000313" key="2">
    <source>
        <dbReference type="EMBL" id="SEG75887.1"/>
    </source>
</evidence>
<organism evidence="2 3">
    <name type="scientific">Bosea lathyri</name>
    <dbReference type="NCBI Taxonomy" id="1036778"/>
    <lineage>
        <taxon>Bacteria</taxon>
        <taxon>Pseudomonadati</taxon>
        <taxon>Pseudomonadota</taxon>
        <taxon>Alphaproteobacteria</taxon>
        <taxon>Hyphomicrobiales</taxon>
        <taxon>Boseaceae</taxon>
        <taxon>Bosea</taxon>
    </lineage>
</organism>
<protein>
    <submittedName>
        <fullName evidence="2">Uncharacterized membrane protein HdeD, DUF308 family</fullName>
    </submittedName>
</protein>
<sequence>MTTLGNENAPRQIYPLLSALSGHWWLVLLRGIAAIIFGVLAFVWPGASLLALVMLYGCYALADGVLALVAAISGGAPALRWWLALIGVLGIAAGAIAFLWPGQVALFLVLLIGAWSICHGILEIIGAIALRKQIDHEWMLLLAGALSVLFGIAVLAWPASGALALIWLIGSYALLFGVLLVGLAFRLKTHRATVGG</sequence>
<dbReference type="Proteomes" id="UP000236743">
    <property type="component" value="Unassembled WGS sequence"/>
</dbReference>
<dbReference type="RefSeq" id="WP_103874923.1">
    <property type="nucleotide sequence ID" value="NZ_FNUY01000012.1"/>
</dbReference>
<feature type="transmembrane region" description="Helical" evidence="1">
    <location>
        <begin position="24"/>
        <end position="44"/>
    </location>
</feature>
<dbReference type="AlphaFoldDB" id="A0A1H6CSX7"/>
<proteinExistence type="predicted"/>
<evidence type="ECO:0000313" key="3">
    <source>
        <dbReference type="Proteomes" id="UP000236743"/>
    </source>
</evidence>
<reference evidence="2 3" key="1">
    <citation type="submission" date="2016-10" db="EMBL/GenBank/DDBJ databases">
        <authorList>
            <person name="de Groot N.N."/>
        </authorList>
    </citation>
    <scope>NUCLEOTIDE SEQUENCE [LARGE SCALE GENOMIC DNA]</scope>
    <source>
        <strain evidence="2 3">DSM 26656</strain>
    </source>
</reference>
<feature type="transmembrane region" description="Helical" evidence="1">
    <location>
        <begin position="106"/>
        <end position="126"/>
    </location>
</feature>
<gene>
    <name evidence="2" type="ORF">SAMN04488115_11248</name>
</gene>
<dbReference type="Pfam" id="PF03729">
    <property type="entry name" value="DUF308"/>
    <property type="match status" value="1"/>
</dbReference>
<feature type="transmembrane region" description="Helical" evidence="1">
    <location>
        <begin position="79"/>
        <end position="100"/>
    </location>
</feature>
<dbReference type="GO" id="GO:0005886">
    <property type="term" value="C:plasma membrane"/>
    <property type="evidence" value="ECO:0007669"/>
    <property type="project" value="TreeGrafter"/>
</dbReference>
<dbReference type="InterPro" id="IPR005325">
    <property type="entry name" value="DUF308_memb"/>
</dbReference>
<accession>A0A1H6CSX7</accession>
<keyword evidence="1" id="KW-0472">Membrane</keyword>
<dbReference type="OrthoDB" id="193343at2"/>
<feature type="transmembrane region" description="Helical" evidence="1">
    <location>
        <begin position="138"/>
        <end position="158"/>
    </location>
</feature>
<dbReference type="InterPro" id="IPR052712">
    <property type="entry name" value="Acid_resist_chaperone_HdeD"/>
</dbReference>